<feature type="compositionally biased region" description="Pro residues" evidence="1">
    <location>
        <begin position="713"/>
        <end position="730"/>
    </location>
</feature>
<dbReference type="VEuPathDB" id="TriTrypDB:LMJLV39_350042200"/>
<dbReference type="RefSeq" id="XP_003722742.1">
    <property type="nucleotide sequence ID" value="XM_003722694.1"/>
</dbReference>
<evidence type="ECO:0000256" key="1">
    <source>
        <dbReference type="SAM" id="MobiDB-lite"/>
    </source>
</evidence>
<reference evidence="2 3" key="2">
    <citation type="journal article" date="2011" name="Genome Res.">
        <title>Chromosome and gene copy number variation allow major structural change between species and strains of Leishmania.</title>
        <authorList>
            <person name="Rogers M.B."/>
            <person name="Hilley J.D."/>
            <person name="Dickens N.J."/>
            <person name="Wilkes J."/>
            <person name="Bates P.A."/>
            <person name="Depledge D.P."/>
            <person name="Harris D."/>
            <person name="Her Y."/>
            <person name="Herzyk P."/>
            <person name="Imamura H."/>
            <person name="Otto T.D."/>
            <person name="Sanders M."/>
            <person name="Seeger K."/>
            <person name="Dujardin J.C."/>
            <person name="Berriman M."/>
            <person name="Smith D.F."/>
            <person name="Hertz-Fowler C."/>
            <person name="Mottram J.C."/>
        </authorList>
    </citation>
    <scope>NUCLEOTIDE SEQUENCE [LARGE SCALE GENOMIC DNA]</scope>
    <source>
        <strain evidence="3">MHOM/IL/81/Friedlin</strain>
    </source>
</reference>
<protein>
    <submittedName>
        <fullName evidence="2">Uncharacterized protein</fullName>
    </submittedName>
</protein>
<feature type="compositionally biased region" description="Pro residues" evidence="1">
    <location>
        <begin position="679"/>
        <end position="702"/>
    </location>
</feature>
<evidence type="ECO:0000313" key="2">
    <source>
        <dbReference type="EMBL" id="CBZ12976.1"/>
    </source>
</evidence>
<feature type="compositionally biased region" description="Low complexity" evidence="1">
    <location>
        <begin position="524"/>
        <end position="537"/>
    </location>
</feature>
<feature type="compositionally biased region" description="Pro residues" evidence="1">
    <location>
        <begin position="557"/>
        <end position="570"/>
    </location>
</feature>
<feature type="compositionally biased region" description="Low complexity" evidence="1">
    <location>
        <begin position="544"/>
        <end position="556"/>
    </location>
</feature>
<dbReference type="KEGG" id="lma:LMJF_35_3480"/>
<dbReference type="AlphaFoldDB" id="E9AFH2"/>
<dbReference type="EMBL" id="FR796431">
    <property type="protein sequence ID" value="CBZ12976.1"/>
    <property type="molecule type" value="Genomic_DNA"/>
</dbReference>
<reference evidence="2 3" key="1">
    <citation type="journal article" date="2005" name="Science">
        <title>The genome of the kinetoplastid parasite, Leishmania major.</title>
        <authorList>
            <person name="Ivens A.C."/>
            <person name="Peacock C.S."/>
            <person name="Worthey E.A."/>
            <person name="Murphy L."/>
            <person name="Aggarwal G."/>
            <person name="Berriman M."/>
            <person name="Sisk E."/>
            <person name="Rajandream M.A."/>
            <person name="Adlem E."/>
            <person name="Aert R."/>
            <person name="Anupama A."/>
            <person name="Apostolou Z."/>
            <person name="Attipoe P."/>
            <person name="Bason N."/>
            <person name="Bauser C."/>
            <person name="Beck A."/>
            <person name="Beverley S.M."/>
            <person name="Bianchettin G."/>
            <person name="Borzym K."/>
            <person name="Bothe G."/>
            <person name="Bruschi C.V."/>
            <person name="Collins M."/>
            <person name="Cadag E."/>
            <person name="Ciarloni L."/>
            <person name="Clayton C."/>
            <person name="Coulson R.M."/>
            <person name="Cronin A."/>
            <person name="Cruz A.K."/>
            <person name="Davies R.M."/>
            <person name="De Gaudenzi J."/>
            <person name="Dobson D.E."/>
            <person name="Duesterhoeft A."/>
            <person name="Fazelina G."/>
            <person name="Fosker N."/>
            <person name="Frasch A.C."/>
            <person name="Fraser A."/>
            <person name="Fuchs M."/>
            <person name="Gabel C."/>
            <person name="Goble A."/>
            <person name="Goffeau A."/>
            <person name="Harris D."/>
            <person name="Hertz-Fowler C."/>
            <person name="Hilbert H."/>
            <person name="Horn D."/>
            <person name="Huang Y."/>
            <person name="Klages S."/>
            <person name="Knights A."/>
            <person name="Kube M."/>
            <person name="Larke N."/>
            <person name="Litvin L."/>
            <person name="Lord A."/>
            <person name="Louie T."/>
            <person name="Marra M."/>
            <person name="Masuy D."/>
            <person name="Matthews K."/>
            <person name="Michaeli S."/>
            <person name="Mottram J.C."/>
            <person name="Muller-Auer S."/>
            <person name="Munden H."/>
            <person name="Nelson S."/>
            <person name="Norbertczak H."/>
            <person name="Oliver K."/>
            <person name="O'neil S."/>
            <person name="Pentony M."/>
            <person name="Pohl T.M."/>
            <person name="Price C."/>
            <person name="Purnelle B."/>
            <person name="Quail M.A."/>
            <person name="Rabbinowitsch E."/>
            <person name="Reinhardt R."/>
            <person name="Rieger M."/>
            <person name="Rinta J."/>
            <person name="Robben J."/>
            <person name="Robertson L."/>
            <person name="Ruiz J.C."/>
            <person name="Rutter S."/>
            <person name="Saunders D."/>
            <person name="Schafer M."/>
            <person name="Schein J."/>
            <person name="Schwartz D.C."/>
            <person name="Seeger K."/>
            <person name="Seyler A."/>
            <person name="Sharp S."/>
            <person name="Shin H."/>
            <person name="Sivam D."/>
            <person name="Squares R."/>
            <person name="Squares S."/>
            <person name="Tosato V."/>
            <person name="Vogt C."/>
            <person name="Volckaert G."/>
            <person name="Wambutt R."/>
            <person name="Warren T."/>
            <person name="Wedler H."/>
            <person name="Woodward J."/>
            <person name="Zhou S."/>
            <person name="Zimmermann W."/>
            <person name="Smith D.F."/>
            <person name="Blackwell J.M."/>
            <person name="Stuart K.D."/>
            <person name="Barrell B."/>
            <person name="Myler P.J."/>
        </authorList>
    </citation>
    <scope>NUCLEOTIDE SEQUENCE [LARGE SCALE GENOMIC DNA]</scope>
    <source>
        <strain evidence="3">MHOM/IL/81/Friedlin</strain>
    </source>
</reference>
<feature type="region of interest" description="Disordered" evidence="1">
    <location>
        <begin position="422"/>
        <end position="460"/>
    </location>
</feature>
<feature type="region of interest" description="Disordered" evidence="1">
    <location>
        <begin position="473"/>
        <end position="612"/>
    </location>
</feature>
<dbReference type="Proteomes" id="UP000000542">
    <property type="component" value="Chromosome 35"/>
</dbReference>
<keyword evidence="3" id="KW-1185">Reference proteome</keyword>
<accession>E9AFH2</accession>
<organism evidence="2 3">
    <name type="scientific">Leishmania major</name>
    <dbReference type="NCBI Taxonomy" id="5664"/>
    <lineage>
        <taxon>Eukaryota</taxon>
        <taxon>Discoba</taxon>
        <taxon>Euglenozoa</taxon>
        <taxon>Kinetoplastea</taxon>
        <taxon>Metakinetoplastina</taxon>
        <taxon>Trypanosomatida</taxon>
        <taxon>Trypanosomatidae</taxon>
        <taxon>Leishmaniinae</taxon>
        <taxon>Leishmania</taxon>
    </lineage>
</organism>
<dbReference type="eggNOG" id="ENOG502RY4W">
    <property type="taxonomic scope" value="Eukaryota"/>
</dbReference>
<gene>
    <name evidence="2" type="ORF">LMJF_35_3480</name>
</gene>
<dbReference type="STRING" id="5664.E9AFH2"/>
<feature type="compositionally biased region" description="Basic and acidic residues" evidence="1">
    <location>
        <begin position="161"/>
        <end position="170"/>
    </location>
</feature>
<dbReference type="InParanoid" id="E9AFH2"/>
<dbReference type="OMA" id="QYDVAYQ"/>
<feature type="region of interest" description="Disordered" evidence="1">
    <location>
        <begin position="675"/>
        <end position="730"/>
    </location>
</feature>
<dbReference type="GeneID" id="12980502"/>
<proteinExistence type="predicted"/>
<name>E9AFH2_LEIMA</name>
<feature type="compositionally biased region" description="Low complexity" evidence="1">
    <location>
        <begin position="473"/>
        <end position="496"/>
    </location>
</feature>
<evidence type="ECO:0000313" key="3">
    <source>
        <dbReference type="Proteomes" id="UP000000542"/>
    </source>
</evidence>
<feature type="compositionally biased region" description="Polar residues" evidence="1">
    <location>
        <begin position="589"/>
        <end position="612"/>
    </location>
</feature>
<feature type="compositionally biased region" description="Low complexity" evidence="1">
    <location>
        <begin position="571"/>
        <end position="583"/>
    </location>
</feature>
<feature type="compositionally biased region" description="Low complexity" evidence="1">
    <location>
        <begin position="703"/>
        <end position="712"/>
    </location>
</feature>
<dbReference type="VEuPathDB" id="TriTrypDB:LMJFC_350044900"/>
<feature type="region of interest" description="Disordered" evidence="1">
    <location>
        <begin position="145"/>
        <end position="229"/>
    </location>
</feature>
<dbReference type="VEuPathDB" id="TriTrypDB:LmjF.35.3480"/>
<dbReference type="VEuPathDB" id="TriTrypDB:LMJSD75_350041700"/>
<dbReference type="HOGENOM" id="CLU_379701_0_0_1"/>
<sequence>MHSYRLEVAVKRVYGLNPLIASSASTISVEMRFLDFPPIVIHPQGYAIGNSVTYNICHKADFRMSSEQAATVFPAMCQCQLVNMKEGAVVGAARWSCPCPLVPQLDAAAQPPLRTYASYVIGNATGETVGYADMNCRVLSQDAPAPRASVTPLPVAAPPARDAEPSREAGAEQGKPYIVRVVVGESDRHRRPSQPTRCEGVQDASRGHEATAARASVSDRGQPPRRVPANTAEKSSLLHLLQYDVAYQLQSLSETVAAALHREHDVLTRTPLKGPDKSGAVSTSRLTKSIDHHVASIVRVANIILQVANQLVDNSPAPPRIGTSREVKDMARQWRNPVNKLPLPAEGSVGHYLQYDVLYQLQCLGTNLSYMIVAYRAALDTPLSSIPAQHVEYCDELGHQIQHLTKHINILVQSSVDGTLSTAAPSVVPEPVARDKHRKRSKRNSQSTPPAAGPQLVSPKFTGVAKSLSRASYSSFSSTRSASSSSLSSSSLSSSLNRPPARESPPQAPAVVAVPATPPPAVPSPQAATPAPNATSQPLPPSPSYSAAAATTSSQPKSPPLPTKPPPPPYTVAAPSAQPTATPLPTPAKSQTGLSPSNSIESFSAPTAPSQANQLVSPVAWINQESNYQPPPIATSPLSLHTALQSTGMYGTASSTFAPQPVLATGGPPVLNPPYLSSVPPPLATPTPLKPPSAAPSPPPIATPKVATQLPLQPQPQAPLAIPIPVPIPR</sequence>